<accession>A0A2K8NZ37</accession>
<feature type="transmembrane region" description="Helical" evidence="5">
    <location>
        <begin position="105"/>
        <end position="134"/>
    </location>
</feature>
<dbReference type="RefSeq" id="WP_024863836.1">
    <property type="nucleotide sequence ID" value="NZ_CP024965.1"/>
</dbReference>
<evidence type="ECO:0000313" key="8">
    <source>
        <dbReference type="Proteomes" id="UP000232230"/>
    </source>
</evidence>
<evidence type="ECO:0000259" key="6">
    <source>
        <dbReference type="Pfam" id="PF12698"/>
    </source>
</evidence>
<evidence type="ECO:0000256" key="1">
    <source>
        <dbReference type="ARBA" id="ARBA00004141"/>
    </source>
</evidence>
<dbReference type="Proteomes" id="UP000232230">
    <property type="component" value="Chromosome"/>
</dbReference>
<sequence>MKTDFKLKQNTRAFNNVFLLVFKSFVRNPRGPLFMYVVPTFFMILFYFVLDFAPDSSGINQAKILLPYSVLPALTILTSLTPAIIEWKNSVLLKRVEITGISKSLFLLALWFVYFIIGLSGVIVEMLVALIIGQKDFLDVLSSLDWGLFIVGIVLTIFTSIAISSFIGGIMSSDGAAQGVIMMLYFFSIFMSGIMLPPAIIEGQVVTRIISFILPHKYAVYPLLYAQNSVGLQSFHEVWVPILISIGIIISFFVVTSFTFKWSSKK</sequence>
<dbReference type="GO" id="GO:0016020">
    <property type="term" value="C:membrane"/>
    <property type="evidence" value="ECO:0007669"/>
    <property type="project" value="UniProtKB-SubCell"/>
</dbReference>
<keyword evidence="7" id="KW-0547">Nucleotide-binding</keyword>
<keyword evidence="8" id="KW-1185">Reference proteome</keyword>
<comment type="subcellular location">
    <subcellularLocation>
        <location evidence="1">Membrane</location>
        <topology evidence="1">Multi-pass membrane protein</topology>
    </subcellularLocation>
</comment>
<dbReference type="EMBL" id="CP024965">
    <property type="protein sequence ID" value="ATZ18478.1"/>
    <property type="molecule type" value="Genomic_DNA"/>
</dbReference>
<feature type="transmembrane region" description="Helical" evidence="5">
    <location>
        <begin position="238"/>
        <end position="260"/>
    </location>
</feature>
<reference evidence="7 8" key="1">
    <citation type="submission" date="2017-11" db="EMBL/GenBank/DDBJ databases">
        <title>Genome sequence of Entomoplasma somnilux PYAN-1 (ATCC 49194).</title>
        <authorList>
            <person name="Lo W.-S."/>
            <person name="Gasparich G.E."/>
            <person name="Kuo C.-H."/>
        </authorList>
    </citation>
    <scope>NUCLEOTIDE SEQUENCE [LARGE SCALE GENOMIC DNA]</scope>
    <source>
        <strain evidence="7 8">PYAN-1</strain>
    </source>
</reference>
<gene>
    <name evidence="7" type="ORF">ESOMN_v1c00930</name>
</gene>
<organism evidence="7 8">
    <name type="scientific">Williamsoniiplasma somnilux</name>
    <dbReference type="NCBI Taxonomy" id="215578"/>
    <lineage>
        <taxon>Bacteria</taxon>
        <taxon>Bacillati</taxon>
        <taxon>Mycoplasmatota</taxon>
        <taxon>Mollicutes</taxon>
        <taxon>Entomoplasmatales</taxon>
        <taxon>Williamsoniiplasma</taxon>
    </lineage>
</organism>
<feature type="transmembrane region" description="Helical" evidence="5">
    <location>
        <begin position="180"/>
        <end position="201"/>
    </location>
</feature>
<dbReference type="GO" id="GO:0005524">
    <property type="term" value="F:ATP binding"/>
    <property type="evidence" value="ECO:0007669"/>
    <property type="project" value="UniProtKB-KW"/>
</dbReference>
<evidence type="ECO:0000256" key="4">
    <source>
        <dbReference type="ARBA" id="ARBA00023136"/>
    </source>
</evidence>
<keyword evidence="4 5" id="KW-0472">Membrane</keyword>
<evidence type="ECO:0000256" key="2">
    <source>
        <dbReference type="ARBA" id="ARBA00022692"/>
    </source>
</evidence>
<dbReference type="AlphaFoldDB" id="A0A2K8NZ37"/>
<feature type="transmembrane region" description="Helical" evidence="5">
    <location>
        <begin position="33"/>
        <end position="53"/>
    </location>
</feature>
<keyword evidence="3 5" id="KW-1133">Transmembrane helix</keyword>
<name>A0A2K8NZ37_9MOLU</name>
<evidence type="ECO:0000256" key="3">
    <source>
        <dbReference type="ARBA" id="ARBA00022989"/>
    </source>
</evidence>
<evidence type="ECO:0000256" key="5">
    <source>
        <dbReference type="SAM" id="Phobius"/>
    </source>
</evidence>
<dbReference type="InterPro" id="IPR013525">
    <property type="entry name" value="ABC2_TM"/>
</dbReference>
<dbReference type="KEGG" id="esx:ESOMN_v1c00930"/>
<feature type="transmembrane region" description="Helical" evidence="5">
    <location>
        <begin position="65"/>
        <end position="85"/>
    </location>
</feature>
<keyword evidence="7" id="KW-0067">ATP-binding</keyword>
<feature type="transmembrane region" description="Helical" evidence="5">
    <location>
        <begin position="146"/>
        <end position="168"/>
    </location>
</feature>
<protein>
    <submittedName>
        <fullName evidence="7">ABC transporter ATP-binding protein</fullName>
    </submittedName>
</protein>
<keyword evidence="2 5" id="KW-0812">Transmembrane</keyword>
<evidence type="ECO:0000313" key="7">
    <source>
        <dbReference type="EMBL" id="ATZ18478.1"/>
    </source>
</evidence>
<feature type="domain" description="ABC-2 type transporter transmembrane" evidence="6">
    <location>
        <begin position="60"/>
        <end position="256"/>
    </location>
</feature>
<dbReference type="Pfam" id="PF12698">
    <property type="entry name" value="ABC2_membrane_3"/>
    <property type="match status" value="1"/>
</dbReference>
<dbReference type="GO" id="GO:0140359">
    <property type="term" value="F:ABC-type transporter activity"/>
    <property type="evidence" value="ECO:0007669"/>
    <property type="project" value="InterPro"/>
</dbReference>
<proteinExistence type="predicted"/>